<dbReference type="PROSITE" id="PS50090">
    <property type="entry name" value="MYB_LIKE"/>
    <property type="match status" value="1"/>
</dbReference>
<evidence type="ECO:0000313" key="3">
    <source>
        <dbReference type="Proteomes" id="UP001244011"/>
    </source>
</evidence>
<dbReference type="Proteomes" id="UP001244011">
    <property type="component" value="Unassembled WGS sequence"/>
</dbReference>
<protein>
    <recommendedName>
        <fullName evidence="1">Myb-like domain-containing protein</fullName>
    </recommendedName>
</protein>
<dbReference type="InterPro" id="IPR001005">
    <property type="entry name" value="SANT/Myb"/>
</dbReference>
<accession>A0AAJ0FFL3</accession>
<reference evidence="2" key="1">
    <citation type="submission" date="2023-06" db="EMBL/GenBank/DDBJ databases">
        <title>Genome-scale phylogeny and comparative genomics of the fungal order Sordariales.</title>
        <authorList>
            <consortium name="Lawrence Berkeley National Laboratory"/>
            <person name="Hensen N."/>
            <person name="Bonometti L."/>
            <person name="Westerberg I."/>
            <person name="Brannstrom I.O."/>
            <person name="Guillou S."/>
            <person name="Cros-Aarteil S."/>
            <person name="Calhoun S."/>
            <person name="Haridas S."/>
            <person name="Kuo A."/>
            <person name="Mondo S."/>
            <person name="Pangilinan J."/>
            <person name="Riley R."/>
            <person name="Labutti K."/>
            <person name="Andreopoulos B."/>
            <person name="Lipzen A."/>
            <person name="Chen C."/>
            <person name="Yanf M."/>
            <person name="Daum C."/>
            <person name="Ng V."/>
            <person name="Clum A."/>
            <person name="Steindorff A."/>
            <person name="Ohm R."/>
            <person name="Martin F."/>
            <person name="Silar P."/>
            <person name="Natvig D."/>
            <person name="Lalanne C."/>
            <person name="Gautier V."/>
            <person name="Ament-Velasquez S.L."/>
            <person name="Kruys A."/>
            <person name="Hutchinson M.I."/>
            <person name="Powell A.J."/>
            <person name="Barry K."/>
            <person name="Miller A.N."/>
            <person name="Grigoriev I.V."/>
            <person name="Debuchy R."/>
            <person name="Gladieux P."/>
            <person name="Thoren M.H."/>
            <person name="Johannesson H."/>
        </authorList>
    </citation>
    <scope>NUCLEOTIDE SEQUENCE</scope>
    <source>
        <strain evidence="2">8032-3</strain>
    </source>
</reference>
<keyword evidence="3" id="KW-1185">Reference proteome</keyword>
<evidence type="ECO:0000259" key="1">
    <source>
        <dbReference type="PROSITE" id="PS50090"/>
    </source>
</evidence>
<name>A0AAJ0FFL3_9PEZI</name>
<feature type="non-terminal residue" evidence="2">
    <location>
        <position position="1"/>
    </location>
</feature>
<feature type="domain" description="Myb-like" evidence="1">
    <location>
        <begin position="43"/>
        <end position="108"/>
    </location>
</feature>
<dbReference type="RefSeq" id="XP_060281825.1">
    <property type="nucleotide sequence ID" value="XM_060424729.1"/>
</dbReference>
<dbReference type="GeneID" id="85307916"/>
<dbReference type="EMBL" id="MU839014">
    <property type="protein sequence ID" value="KAK1765612.1"/>
    <property type="molecule type" value="Genomic_DNA"/>
</dbReference>
<dbReference type="AlphaFoldDB" id="A0AAJ0FFL3"/>
<evidence type="ECO:0000313" key="2">
    <source>
        <dbReference type="EMBL" id="KAK1765612.1"/>
    </source>
</evidence>
<sequence>RDDFLVRNKLAGMTYKEIRRKGGFAEAESTLRGRFRTLTKHKDARVRKPEWADDDLRLLEQAVRTLASGNDISTAKIPWKQVAEHIFNNGGTYLFGNSTCRKRWDELVADEIARGKDIGQPFFE</sequence>
<comment type="caution">
    <text evidence="2">The sequence shown here is derived from an EMBL/GenBank/DDBJ whole genome shotgun (WGS) entry which is preliminary data.</text>
</comment>
<proteinExistence type="predicted"/>
<gene>
    <name evidence="2" type="ORF">QBC33DRAFT_454478</name>
</gene>
<organism evidence="2 3">
    <name type="scientific">Phialemonium atrogriseum</name>
    <dbReference type="NCBI Taxonomy" id="1093897"/>
    <lineage>
        <taxon>Eukaryota</taxon>
        <taxon>Fungi</taxon>
        <taxon>Dikarya</taxon>
        <taxon>Ascomycota</taxon>
        <taxon>Pezizomycotina</taxon>
        <taxon>Sordariomycetes</taxon>
        <taxon>Sordariomycetidae</taxon>
        <taxon>Cephalothecales</taxon>
        <taxon>Cephalothecaceae</taxon>
        <taxon>Phialemonium</taxon>
    </lineage>
</organism>
<dbReference type="Gene3D" id="1.10.10.60">
    <property type="entry name" value="Homeodomain-like"/>
    <property type="match status" value="1"/>
</dbReference>